<evidence type="ECO:0000313" key="1">
    <source>
        <dbReference type="EMBL" id="PON53567.1"/>
    </source>
</evidence>
<comment type="caution">
    <text evidence="1">The sequence shown here is derived from an EMBL/GenBank/DDBJ whole genome shotgun (WGS) entry which is preliminary data.</text>
</comment>
<evidence type="ECO:0000313" key="2">
    <source>
        <dbReference type="Proteomes" id="UP000237105"/>
    </source>
</evidence>
<name>A0A2P5BXN4_PARAD</name>
<keyword evidence="2" id="KW-1185">Reference proteome</keyword>
<reference evidence="2" key="1">
    <citation type="submission" date="2016-06" db="EMBL/GenBank/DDBJ databases">
        <title>Parallel loss of symbiosis genes in relatives of nitrogen-fixing non-legume Parasponia.</title>
        <authorList>
            <person name="Van Velzen R."/>
            <person name="Holmer R."/>
            <person name="Bu F."/>
            <person name="Rutten L."/>
            <person name="Van Zeijl A."/>
            <person name="Liu W."/>
            <person name="Santuari L."/>
            <person name="Cao Q."/>
            <person name="Sharma T."/>
            <person name="Shen D."/>
            <person name="Roswanjaya Y."/>
            <person name="Wardhani T."/>
            <person name="Kalhor M.S."/>
            <person name="Jansen J."/>
            <person name="Van den Hoogen J."/>
            <person name="Gungor B."/>
            <person name="Hartog M."/>
            <person name="Hontelez J."/>
            <person name="Verver J."/>
            <person name="Yang W.-C."/>
            <person name="Schijlen E."/>
            <person name="Repin R."/>
            <person name="Schilthuizen M."/>
            <person name="Schranz E."/>
            <person name="Heidstra R."/>
            <person name="Miyata K."/>
            <person name="Fedorova E."/>
            <person name="Kohlen W."/>
            <person name="Bisseling T."/>
            <person name="Smit S."/>
            <person name="Geurts R."/>
        </authorList>
    </citation>
    <scope>NUCLEOTIDE SEQUENCE [LARGE SCALE GENOMIC DNA]</scope>
    <source>
        <strain evidence="2">cv. WU1-14</strain>
    </source>
</reference>
<sequence>MVLVAEASSDSWTSTLVSGAGQQRPEVAQRSFAGNRVLGFSPGTKSKKNGKMEGFMGNFRNCSATCQLLVNWHCFVYLHLDPVF</sequence>
<dbReference type="Proteomes" id="UP000237105">
    <property type="component" value="Unassembled WGS sequence"/>
</dbReference>
<accession>A0A2P5BXN4</accession>
<dbReference type="AlphaFoldDB" id="A0A2P5BXN4"/>
<protein>
    <submittedName>
        <fullName evidence="1">Uncharacterized protein</fullName>
    </submittedName>
</protein>
<gene>
    <name evidence="1" type="ORF">PanWU01x14_201250</name>
</gene>
<proteinExistence type="predicted"/>
<dbReference type="EMBL" id="JXTB01000205">
    <property type="protein sequence ID" value="PON53567.1"/>
    <property type="molecule type" value="Genomic_DNA"/>
</dbReference>
<organism evidence="1 2">
    <name type="scientific">Parasponia andersonii</name>
    <name type="common">Sponia andersonii</name>
    <dbReference type="NCBI Taxonomy" id="3476"/>
    <lineage>
        <taxon>Eukaryota</taxon>
        <taxon>Viridiplantae</taxon>
        <taxon>Streptophyta</taxon>
        <taxon>Embryophyta</taxon>
        <taxon>Tracheophyta</taxon>
        <taxon>Spermatophyta</taxon>
        <taxon>Magnoliopsida</taxon>
        <taxon>eudicotyledons</taxon>
        <taxon>Gunneridae</taxon>
        <taxon>Pentapetalae</taxon>
        <taxon>rosids</taxon>
        <taxon>fabids</taxon>
        <taxon>Rosales</taxon>
        <taxon>Cannabaceae</taxon>
        <taxon>Parasponia</taxon>
    </lineage>
</organism>